<dbReference type="RefSeq" id="WP_167638337.1">
    <property type="nucleotide sequence ID" value="NZ_JAATOP010000006.1"/>
</dbReference>
<dbReference type="InterPro" id="IPR036768">
    <property type="entry name" value="PolIII_chi_sf"/>
</dbReference>
<dbReference type="PANTHER" id="PTHR38767">
    <property type="entry name" value="DNA POLYMERASE III SUBUNIT CHI"/>
    <property type="match status" value="1"/>
</dbReference>
<keyword evidence="2" id="KW-1185">Reference proteome</keyword>
<organism evidence="1 2">
    <name type="scientific">Marivivens donghaensis</name>
    <dbReference type="NCBI Taxonomy" id="1699413"/>
    <lineage>
        <taxon>Bacteria</taxon>
        <taxon>Pseudomonadati</taxon>
        <taxon>Pseudomonadota</taxon>
        <taxon>Alphaproteobacteria</taxon>
        <taxon>Rhodobacterales</taxon>
        <taxon>Paracoccaceae</taxon>
        <taxon>Marivivens group</taxon>
        <taxon>Marivivens</taxon>
    </lineage>
</organism>
<comment type="caution">
    <text evidence="1">The sequence shown here is derived from an EMBL/GenBank/DDBJ whole genome shotgun (WGS) entry which is preliminary data.</text>
</comment>
<dbReference type="Gene3D" id="3.40.50.10110">
    <property type="entry name" value="DNA polymerase III subunit chi"/>
    <property type="match status" value="1"/>
</dbReference>
<dbReference type="InterPro" id="IPR007459">
    <property type="entry name" value="DNA_pol3_chi"/>
</dbReference>
<evidence type="ECO:0000313" key="1">
    <source>
        <dbReference type="EMBL" id="NIY72958.1"/>
    </source>
</evidence>
<dbReference type="SUPFAM" id="SSF102400">
    <property type="entry name" value="DNA polymerase III chi subunit"/>
    <property type="match status" value="1"/>
</dbReference>
<dbReference type="NCBIfam" id="NF004347">
    <property type="entry name" value="PRK05728.1-4"/>
    <property type="match status" value="1"/>
</dbReference>
<reference evidence="1 2" key="1">
    <citation type="submission" date="2020-03" db="EMBL/GenBank/DDBJ databases">
        <title>Bacterial isolates of synthetic phycosphere.</title>
        <authorList>
            <person name="Fu H."/>
            <person name="Moran M.A."/>
        </authorList>
    </citation>
    <scope>NUCLEOTIDE SEQUENCE [LARGE SCALE GENOMIC DNA]</scope>
    <source>
        <strain evidence="1 2">HF1</strain>
    </source>
</reference>
<accession>A0ABX0W221</accession>
<dbReference type="EMBL" id="JAATOP010000006">
    <property type="protein sequence ID" value="NIY72958.1"/>
    <property type="molecule type" value="Genomic_DNA"/>
</dbReference>
<evidence type="ECO:0000313" key="2">
    <source>
        <dbReference type="Proteomes" id="UP000709466"/>
    </source>
</evidence>
<gene>
    <name evidence="1" type="ORF">HCZ30_11005</name>
</gene>
<name>A0ABX0W221_9RHOB</name>
<dbReference type="Pfam" id="PF04364">
    <property type="entry name" value="DNA_pol3_chi"/>
    <property type="match status" value="1"/>
</dbReference>
<sequence>MGAAFFYHLTESPLEEALPLLLGKALDAGWRIEVRGTDTDRLKELDTKLWGGADDGFLPHGVEGGKHDARQPILLTSSHNRKNNPTCVVAVHGAKIAPEEVEGLERAMVVFDATIGDEIQQAREQWKALTGAGCTAQYWAQEGHRWVKKAES</sequence>
<dbReference type="PANTHER" id="PTHR38767:SF1">
    <property type="entry name" value="DNA POLYMERASE III SUBUNIT CHI"/>
    <property type="match status" value="1"/>
</dbReference>
<protein>
    <submittedName>
        <fullName evidence="1">DNA polymerase III subunit chi</fullName>
    </submittedName>
</protein>
<proteinExistence type="predicted"/>
<dbReference type="Proteomes" id="UP000709466">
    <property type="component" value="Unassembled WGS sequence"/>
</dbReference>